<dbReference type="InterPro" id="IPR018097">
    <property type="entry name" value="EGF_Ca-bd_CS"/>
</dbReference>
<dbReference type="PROSITE" id="PS50026">
    <property type="entry name" value="EGF_3"/>
    <property type="match status" value="7"/>
</dbReference>
<keyword evidence="9 11" id="KW-1015">Disulfide bond</keyword>
<dbReference type="PRINTS" id="PR02059">
    <property type="entry name" value="JAGGEDFAMILY"/>
</dbReference>
<evidence type="ECO:0000256" key="3">
    <source>
        <dbReference type="ARBA" id="ARBA00022536"/>
    </source>
</evidence>
<keyword evidence="16" id="KW-1185">Reference proteome</keyword>
<feature type="domain" description="EGF-like" evidence="14">
    <location>
        <begin position="29"/>
        <end position="67"/>
    </location>
</feature>
<feature type="domain" description="EGF-like" evidence="14">
    <location>
        <begin position="267"/>
        <end position="303"/>
    </location>
</feature>
<feature type="disulfide bond" evidence="11">
    <location>
        <begin position="57"/>
        <end position="66"/>
    </location>
</feature>
<dbReference type="Pfam" id="PF23575">
    <property type="entry name" value="JAG1"/>
    <property type="match status" value="1"/>
</dbReference>
<feature type="disulfide bond" evidence="11">
    <location>
        <begin position="133"/>
        <end position="142"/>
    </location>
</feature>
<evidence type="ECO:0000256" key="6">
    <source>
        <dbReference type="ARBA" id="ARBA00022976"/>
    </source>
</evidence>
<dbReference type="InterPro" id="IPR000742">
    <property type="entry name" value="EGF"/>
</dbReference>
<dbReference type="SMART" id="SM00215">
    <property type="entry name" value="VWC_out"/>
    <property type="match status" value="1"/>
</dbReference>
<dbReference type="SMART" id="SM00181">
    <property type="entry name" value="EGF"/>
    <property type="match status" value="7"/>
</dbReference>
<keyword evidence="3 11" id="KW-0245">EGF-like domain</keyword>
<reference evidence="15" key="2">
    <citation type="submission" date="2025-09" db="UniProtKB">
        <authorList>
            <consortium name="Ensembl"/>
        </authorList>
    </citation>
    <scope>IDENTIFICATION</scope>
</reference>
<feature type="region of interest" description="Disordered" evidence="12">
    <location>
        <begin position="612"/>
        <end position="678"/>
    </location>
</feature>
<evidence type="ECO:0000313" key="16">
    <source>
        <dbReference type="Proteomes" id="UP000694428"/>
    </source>
</evidence>
<dbReference type="PROSITE" id="PS01187">
    <property type="entry name" value="EGF_CA"/>
    <property type="match status" value="2"/>
</dbReference>
<dbReference type="PROSITE" id="PS01186">
    <property type="entry name" value="EGF_2"/>
    <property type="match status" value="5"/>
</dbReference>
<organism evidence="15 16">
    <name type="scientific">Pavo cristatus</name>
    <name type="common">Indian peafowl</name>
    <name type="synonym">Blue peafowl</name>
    <dbReference type="NCBI Taxonomy" id="9049"/>
    <lineage>
        <taxon>Eukaryota</taxon>
        <taxon>Metazoa</taxon>
        <taxon>Chordata</taxon>
        <taxon>Craniata</taxon>
        <taxon>Vertebrata</taxon>
        <taxon>Euteleostomi</taxon>
        <taxon>Archelosauria</taxon>
        <taxon>Archosauria</taxon>
        <taxon>Dinosauria</taxon>
        <taxon>Saurischia</taxon>
        <taxon>Theropoda</taxon>
        <taxon>Coelurosauria</taxon>
        <taxon>Aves</taxon>
        <taxon>Neognathae</taxon>
        <taxon>Galloanserae</taxon>
        <taxon>Galliformes</taxon>
        <taxon>Phasianidae</taxon>
        <taxon>Phasianinae</taxon>
        <taxon>Pavo</taxon>
    </lineage>
</organism>
<dbReference type="SUPFAM" id="SSF57196">
    <property type="entry name" value="EGF/Laminin"/>
    <property type="match status" value="2"/>
</dbReference>
<dbReference type="AlphaFoldDB" id="A0A8C9FJL0"/>
<dbReference type="FunFam" id="2.10.25.10:FF:000117">
    <property type="entry name" value="Delta-like protein"/>
    <property type="match status" value="1"/>
</dbReference>
<accession>A0A8C9FJL0</accession>
<dbReference type="Pfam" id="PF21700">
    <property type="entry name" value="EGF_DL_JAG"/>
    <property type="match status" value="1"/>
</dbReference>
<dbReference type="FunFam" id="2.10.25.10:FF:000146">
    <property type="entry name" value="Putative neurogenic locus notch"/>
    <property type="match status" value="1"/>
</dbReference>
<dbReference type="InterPro" id="IPR001007">
    <property type="entry name" value="VWF_dom"/>
</dbReference>
<sequence>YPGCAHGSCNEPWQCNCETNWGGLLCNKDLNYCGNHHPCLNGGTCMNTEPDEYRCACPDGYSGKNCEIAEHACVSNPCANGGTCHEISSSFKCHCPSGWSGPTCAIDIDECASNPCAQGGTCIDHINSFECICPQQWIGATCQLDANECEGKPCVNAYSCKNLIGGYYCDCIPGWKGVNCHINTFSVFKAKNSSCIPNPCMNGGTCVGSGDSFSCICKEGWEGRTCTQNTNDCNPHPCYNGGICVDGVNWFRCECAPGFAGPDCRINIDECQSSPCGYGATCIDEINGYRCTCPPGRVGPRCQEVIGIGKPCWLKGMTFPHGSRWDQECNSCHCLDGRIDCTKVWCGRKPCLLHKHWDNSNYQCPMGQECQEKYMKCFQPPCTEWGECSASEPLPANIKCLPNSGYLDNDCARITLIFNGNKVPQGTTTENICSEIRYLPASRSVSRDRTLIILCDLSYSTENAVEVAISFVPHRDEQDNSLIQNAANIIVNAITKRQNSTVMLAVTEVKVETIVVGNSSSDYLVPILCAVFSVVWLTCIIICVWWTRKRRKERERSHPPREEGANNQWAPLNPIRNPIDRSYSNKDIRYECKNFISPQKRTCDAVEEYVEYEEEEDEEEERDEEMDKFLSHKLTKPLPTKASDASESSPVKKSLQIGKMDNRSVKNVNASNFEGSRD</sequence>
<evidence type="ECO:0000256" key="5">
    <source>
        <dbReference type="ARBA" id="ARBA00022737"/>
    </source>
</evidence>
<proteinExistence type="predicted"/>
<protein>
    <submittedName>
        <fullName evidence="15">Jagged canonical Notch ligand 2</fullName>
    </submittedName>
</protein>
<dbReference type="PANTHER" id="PTHR24049:SF35">
    <property type="entry name" value="EGF-LIKE DOMAIN-CONTAINING PROTEIN"/>
    <property type="match status" value="1"/>
</dbReference>
<dbReference type="SUPFAM" id="SSF57184">
    <property type="entry name" value="Growth factor receptor domain"/>
    <property type="match status" value="2"/>
</dbReference>
<dbReference type="Pfam" id="PF07645">
    <property type="entry name" value="EGF_CA"/>
    <property type="match status" value="1"/>
</dbReference>
<dbReference type="FunFam" id="2.10.25.10:FF:000061">
    <property type="entry name" value="Delta-like protein"/>
    <property type="match status" value="1"/>
</dbReference>
<dbReference type="FunFam" id="2.10.25.10:FF:000431">
    <property type="entry name" value="Delta-like protein"/>
    <property type="match status" value="1"/>
</dbReference>
<dbReference type="GO" id="GO:0005112">
    <property type="term" value="F:Notch binding"/>
    <property type="evidence" value="ECO:0007669"/>
    <property type="project" value="InterPro"/>
</dbReference>
<dbReference type="InterPro" id="IPR049883">
    <property type="entry name" value="NOTCH1_EGF-like"/>
</dbReference>
<feature type="domain" description="EGF-like" evidence="14">
    <location>
        <begin position="229"/>
        <end position="265"/>
    </location>
</feature>
<feature type="disulfide bond" evidence="11">
    <location>
        <begin position="255"/>
        <end position="264"/>
    </location>
</feature>
<evidence type="ECO:0000256" key="7">
    <source>
        <dbReference type="ARBA" id="ARBA00022989"/>
    </source>
</evidence>
<dbReference type="Pfam" id="PF12661">
    <property type="entry name" value="hEGF"/>
    <property type="match status" value="2"/>
</dbReference>
<keyword evidence="10" id="KW-0325">Glycoprotein</keyword>
<evidence type="ECO:0000256" key="10">
    <source>
        <dbReference type="ARBA" id="ARBA00023180"/>
    </source>
</evidence>
<dbReference type="SMART" id="SM00179">
    <property type="entry name" value="EGF_CA"/>
    <property type="match status" value="7"/>
</dbReference>
<evidence type="ECO:0000256" key="11">
    <source>
        <dbReference type="PROSITE-ProRule" id="PRU00076"/>
    </source>
</evidence>
<keyword evidence="8 13" id="KW-0472">Membrane</keyword>
<evidence type="ECO:0000256" key="2">
    <source>
        <dbReference type="ARBA" id="ARBA00022473"/>
    </source>
</evidence>
<keyword evidence="7 13" id="KW-1133">Transmembrane helix</keyword>
<dbReference type="InterPro" id="IPR013032">
    <property type="entry name" value="EGF-like_CS"/>
</dbReference>
<feature type="domain" description="EGF-like" evidence="14">
    <location>
        <begin position="145"/>
        <end position="181"/>
    </location>
</feature>
<dbReference type="Gene3D" id="2.10.25.10">
    <property type="entry name" value="Laminin"/>
    <property type="match status" value="7"/>
</dbReference>
<feature type="disulfide bond" evidence="11">
    <location>
        <begin position="171"/>
        <end position="180"/>
    </location>
</feature>
<dbReference type="FunFam" id="2.10.25.10:FF:000095">
    <property type="entry name" value="Notch, isoform B"/>
    <property type="match status" value="1"/>
</dbReference>
<dbReference type="GO" id="GO:0016020">
    <property type="term" value="C:membrane"/>
    <property type="evidence" value="ECO:0007669"/>
    <property type="project" value="UniProtKB-SubCell"/>
</dbReference>
<evidence type="ECO:0000259" key="14">
    <source>
        <dbReference type="PROSITE" id="PS50026"/>
    </source>
</evidence>
<feature type="disulfide bond" evidence="11">
    <location>
        <begin position="293"/>
        <end position="302"/>
    </location>
</feature>
<dbReference type="Pfam" id="PF00008">
    <property type="entry name" value="EGF"/>
    <property type="match status" value="4"/>
</dbReference>
<dbReference type="FunFam" id="2.10.25.10:FF:000143">
    <property type="entry name" value="Protein crumbs 1"/>
    <property type="match status" value="1"/>
</dbReference>
<comment type="subcellular location">
    <subcellularLocation>
        <location evidence="1">Membrane</location>
        <topology evidence="1">Single-pass type I membrane protein</topology>
    </subcellularLocation>
</comment>
<dbReference type="InterPro" id="IPR026219">
    <property type="entry name" value="Jagged/Serrate"/>
</dbReference>
<feature type="disulfide bond" evidence="11">
    <location>
        <begin position="95"/>
        <end position="104"/>
    </location>
</feature>
<name>A0A8C9FJL0_PAVCR</name>
<evidence type="ECO:0000256" key="13">
    <source>
        <dbReference type="SAM" id="Phobius"/>
    </source>
</evidence>
<dbReference type="PROSITE" id="PS00010">
    <property type="entry name" value="ASX_HYDROXYL"/>
    <property type="match status" value="4"/>
</dbReference>
<feature type="disulfide bond" evidence="11">
    <location>
        <begin position="217"/>
        <end position="226"/>
    </location>
</feature>
<evidence type="ECO:0000313" key="15">
    <source>
        <dbReference type="Ensembl" id="ENSPSTP00000015988.1"/>
    </source>
</evidence>
<feature type="transmembrane region" description="Helical" evidence="13">
    <location>
        <begin position="523"/>
        <end position="546"/>
    </location>
</feature>
<dbReference type="Ensembl" id="ENSPSTT00000016761.1">
    <property type="protein sequence ID" value="ENSPSTP00000015988.1"/>
    <property type="gene ID" value="ENSPSTG00000011354.1"/>
</dbReference>
<dbReference type="PANTHER" id="PTHR24049">
    <property type="entry name" value="CRUMBS FAMILY MEMBER"/>
    <property type="match status" value="1"/>
</dbReference>
<dbReference type="PRINTS" id="PR00010">
    <property type="entry name" value="EGFBLOOD"/>
</dbReference>
<dbReference type="GO" id="GO:0007219">
    <property type="term" value="P:Notch signaling pathway"/>
    <property type="evidence" value="ECO:0007669"/>
    <property type="project" value="UniProtKB-KW"/>
</dbReference>
<dbReference type="FunFam" id="2.10.25.10:FF:000148">
    <property type="entry name" value="Delta-like protein"/>
    <property type="match status" value="1"/>
</dbReference>
<dbReference type="InterPro" id="IPR009030">
    <property type="entry name" value="Growth_fac_rcpt_cys_sf"/>
</dbReference>
<feature type="domain" description="EGF-like" evidence="14">
    <location>
        <begin position="69"/>
        <end position="105"/>
    </location>
</feature>
<keyword evidence="4 13" id="KW-0812">Transmembrane</keyword>
<feature type="compositionally biased region" description="Polar residues" evidence="12">
    <location>
        <begin position="665"/>
        <end position="678"/>
    </location>
</feature>
<evidence type="ECO:0000256" key="4">
    <source>
        <dbReference type="ARBA" id="ARBA00022692"/>
    </source>
</evidence>
<dbReference type="InterPro" id="IPR001881">
    <property type="entry name" value="EGF-like_Ca-bd_dom"/>
</dbReference>
<dbReference type="Proteomes" id="UP000694428">
    <property type="component" value="Unplaced"/>
</dbReference>
<feature type="compositionally biased region" description="Acidic residues" evidence="12">
    <location>
        <begin position="612"/>
        <end position="624"/>
    </location>
</feature>
<feature type="region of interest" description="Disordered" evidence="12">
    <location>
        <begin position="554"/>
        <end position="578"/>
    </location>
</feature>
<feature type="domain" description="EGF-like" evidence="14">
    <location>
        <begin position="107"/>
        <end position="143"/>
    </location>
</feature>
<dbReference type="GO" id="GO:0005509">
    <property type="term" value="F:calcium ion binding"/>
    <property type="evidence" value="ECO:0007669"/>
    <property type="project" value="InterPro"/>
</dbReference>
<feature type="domain" description="EGF-like" evidence="14">
    <location>
        <begin position="191"/>
        <end position="227"/>
    </location>
</feature>
<keyword evidence="5" id="KW-0677">Repeat</keyword>
<dbReference type="InterPro" id="IPR051022">
    <property type="entry name" value="Notch_Cell-Fate_Det"/>
</dbReference>
<keyword evidence="2" id="KW-0217">Developmental protein</keyword>
<dbReference type="PROSITE" id="PS00022">
    <property type="entry name" value="EGF_1"/>
    <property type="match status" value="7"/>
</dbReference>
<evidence type="ECO:0000256" key="8">
    <source>
        <dbReference type="ARBA" id="ARBA00023136"/>
    </source>
</evidence>
<keyword evidence="6" id="KW-0914">Notch signaling pathway</keyword>
<evidence type="ECO:0000256" key="12">
    <source>
        <dbReference type="SAM" id="MobiDB-lite"/>
    </source>
</evidence>
<comment type="caution">
    <text evidence="11">Lacks conserved residue(s) required for the propagation of feature annotation.</text>
</comment>
<evidence type="ECO:0000256" key="1">
    <source>
        <dbReference type="ARBA" id="ARBA00004479"/>
    </source>
</evidence>
<feature type="compositionally biased region" description="Basic and acidic residues" evidence="12">
    <location>
        <begin position="554"/>
        <end position="564"/>
    </location>
</feature>
<evidence type="ECO:0000256" key="9">
    <source>
        <dbReference type="ARBA" id="ARBA00023157"/>
    </source>
</evidence>
<dbReference type="InterPro" id="IPR000152">
    <property type="entry name" value="EGF-type_Asp/Asn_hydroxyl_site"/>
</dbReference>
<reference evidence="15" key="1">
    <citation type="submission" date="2025-08" db="UniProtKB">
        <authorList>
            <consortium name="Ensembl"/>
        </authorList>
    </citation>
    <scope>IDENTIFICATION</scope>
</reference>
<dbReference type="CDD" id="cd00054">
    <property type="entry name" value="EGF_CA"/>
    <property type="match status" value="7"/>
</dbReference>
<dbReference type="InterPro" id="IPR056986">
    <property type="entry name" value="JAG1_1/2_dom"/>
</dbReference>